<dbReference type="AlphaFoldDB" id="A0A8H4AUQ2"/>
<dbReference type="Proteomes" id="UP000439903">
    <property type="component" value="Unassembled WGS sequence"/>
</dbReference>
<accession>A0A8H4AUQ2</accession>
<comment type="caution">
    <text evidence="1">The sequence shown here is derived from an EMBL/GenBank/DDBJ whole genome shotgun (WGS) entry which is preliminary data.</text>
</comment>
<sequence length="87" mass="10833">MVIIIPKRWNHHNSEIWNHNNSERWDHHNYERWKDGITERWDHHNYERYNNPKDVQKMESSYGNFQKCVNSDFHIHMWEIGESGNLD</sequence>
<protein>
    <submittedName>
        <fullName evidence="1">Uncharacterized protein</fullName>
    </submittedName>
</protein>
<keyword evidence="2" id="KW-1185">Reference proteome</keyword>
<evidence type="ECO:0000313" key="2">
    <source>
        <dbReference type="Proteomes" id="UP000439903"/>
    </source>
</evidence>
<organism evidence="1 2">
    <name type="scientific">Gigaspora margarita</name>
    <dbReference type="NCBI Taxonomy" id="4874"/>
    <lineage>
        <taxon>Eukaryota</taxon>
        <taxon>Fungi</taxon>
        <taxon>Fungi incertae sedis</taxon>
        <taxon>Mucoromycota</taxon>
        <taxon>Glomeromycotina</taxon>
        <taxon>Glomeromycetes</taxon>
        <taxon>Diversisporales</taxon>
        <taxon>Gigasporaceae</taxon>
        <taxon>Gigaspora</taxon>
    </lineage>
</organism>
<reference evidence="1 2" key="1">
    <citation type="journal article" date="2019" name="Environ. Microbiol.">
        <title>At the nexus of three kingdoms: the genome of the mycorrhizal fungus Gigaspora margarita provides insights into plant, endobacterial and fungal interactions.</title>
        <authorList>
            <person name="Venice F."/>
            <person name="Ghignone S."/>
            <person name="Salvioli di Fossalunga A."/>
            <person name="Amselem J."/>
            <person name="Novero M."/>
            <person name="Xianan X."/>
            <person name="Sedzielewska Toro K."/>
            <person name="Morin E."/>
            <person name="Lipzen A."/>
            <person name="Grigoriev I.V."/>
            <person name="Henrissat B."/>
            <person name="Martin F.M."/>
            <person name="Bonfante P."/>
        </authorList>
    </citation>
    <scope>NUCLEOTIDE SEQUENCE [LARGE SCALE GENOMIC DNA]</scope>
    <source>
        <strain evidence="1 2">BEG34</strain>
    </source>
</reference>
<proteinExistence type="predicted"/>
<name>A0A8H4AUQ2_GIGMA</name>
<dbReference type="EMBL" id="WTPW01000209">
    <property type="protein sequence ID" value="KAF0534791.1"/>
    <property type="molecule type" value="Genomic_DNA"/>
</dbReference>
<evidence type="ECO:0000313" key="1">
    <source>
        <dbReference type="EMBL" id="KAF0534791.1"/>
    </source>
</evidence>
<gene>
    <name evidence="1" type="ORF">F8M41_009846</name>
</gene>